<dbReference type="PANTHER" id="PTHR43343">
    <property type="entry name" value="PEPTIDASE S12"/>
    <property type="match status" value="1"/>
</dbReference>
<keyword evidence="9" id="KW-1185">Reference proteome</keyword>
<keyword evidence="4" id="KW-0720">Serine protease</keyword>
<name>A0ABS8RDZ1_9LACO</name>
<evidence type="ECO:0000313" key="9">
    <source>
        <dbReference type="Proteomes" id="UP001200032"/>
    </source>
</evidence>
<dbReference type="Pfam" id="PF13180">
    <property type="entry name" value="PDZ_2"/>
    <property type="match status" value="1"/>
</dbReference>
<dbReference type="Gene3D" id="2.30.42.10">
    <property type="match status" value="1"/>
</dbReference>
<dbReference type="Proteomes" id="UP001200032">
    <property type="component" value="Unassembled WGS sequence"/>
</dbReference>
<dbReference type="InterPro" id="IPR009003">
    <property type="entry name" value="Peptidase_S1_PA"/>
</dbReference>
<protein>
    <submittedName>
        <fullName evidence="8">Trypsin-like peptidase domain-containing protein</fullName>
    </submittedName>
</protein>
<feature type="domain" description="PDZ" evidence="7">
    <location>
        <begin position="312"/>
        <end position="400"/>
    </location>
</feature>
<feature type="region of interest" description="Disordered" evidence="5">
    <location>
        <begin position="45"/>
        <end position="65"/>
    </location>
</feature>
<dbReference type="SUPFAM" id="SSF50494">
    <property type="entry name" value="Trypsin-like serine proteases"/>
    <property type="match status" value="1"/>
</dbReference>
<dbReference type="InterPro" id="IPR051201">
    <property type="entry name" value="Chloro_Bact_Ser_Proteases"/>
</dbReference>
<dbReference type="PANTHER" id="PTHR43343:SF3">
    <property type="entry name" value="PROTEASE DO-LIKE 8, CHLOROPLASTIC"/>
    <property type="match status" value="1"/>
</dbReference>
<dbReference type="PRINTS" id="PR00834">
    <property type="entry name" value="PROTEASES2C"/>
</dbReference>
<comment type="caution">
    <text evidence="8">The sequence shown here is derived from an EMBL/GenBank/DDBJ whole genome shotgun (WGS) entry which is preliminary data.</text>
</comment>
<accession>A0ABS8RDZ1</accession>
<dbReference type="EMBL" id="JAJPDJ010000059">
    <property type="protein sequence ID" value="MCD7138695.1"/>
    <property type="molecule type" value="Genomic_DNA"/>
</dbReference>
<dbReference type="SMART" id="SM00228">
    <property type="entry name" value="PDZ"/>
    <property type="match status" value="1"/>
</dbReference>
<dbReference type="RefSeq" id="WP_182588458.1">
    <property type="nucleotide sequence ID" value="NZ_JACIVH010000042.1"/>
</dbReference>
<feature type="transmembrane region" description="Helical" evidence="6">
    <location>
        <begin position="12"/>
        <end position="34"/>
    </location>
</feature>
<evidence type="ECO:0000256" key="1">
    <source>
        <dbReference type="ARBA" id="ARBA00010541"/>
    </source>
</evidence>
<comment type="similarity">
    <text evidence="1">Belongs to the peptidase S1C family.</text>
</comment>
<evidence type="ECO:0000313" key="8">
    <source>
        <dbReference type="EMBL" id="MCD7138695.1"/>
    </source>
</evidence>
<keyword evidence="2" id="KW-0645">Protease</keyword>
<dbReference type="Pfam" id="PF13365">
    <property type="entry name" value="Trypsin_2"/>
    <property type="match status" value="1"/>
</dbReference>
<evidence type="ECO:0000256" key="6">
    <source>
        <dbReference type="SAM" id="Phobius"/>
    </source>
</evidence>
<dbReference type="InterPro" id="IPR043504">
    <property type="entry name" value="Peptidase_S1_PA_chymotrypsin"/>
</dbReference>
<dbReference type="Gene3D" id="2.40.10.10">
    <property type="entry name" value="Trypsin-like serine proteases"/>
    <property type="match status" value="2"/>
</dbReference>
<evidence type="ECO:0000256" key="3">
    <source>
        <dbReference type="ARBA" id="ARBA00022801"/>
    </source>
</evidence>
<sequence>MNRIKQAFKDRLWLGVIIVGLFAGLIGGGIALGINNLVQHHEEVTSTRVPAGSNKSGGTKVNKNKADLNGEASQAYKSVQGAVVSVINKQKVQQSSGTLGIFGYGNSSNGSSSSDSSSDNKLETASEGSGVIYKKSGNSAYVVTNNHVVKGSNALQVILSNGKKVNADLVGADSATDLAVLKINATNVKAVASFGNSNSIVPGQDVLAIGSPMGSEYANTVTKGIISAKDRTLKAGTDGTLTSVIQTDAAINSGNSGGPLINMAGQVIGINSMKLASDTQGSSVEGIGFAIPSNEVVTIINQLIKNGKITRPSLGISMVDLSNVTSDQQQSVLKLPTSVSKGVVIMDVNSGSVADTAGLKKYDVITKLGDTQVTDAGSLKAALYKYKVGQNAKVTYYRDGQQHTATLHLTKSADTTSTSTDDSQQDNN</sequence>
<dbReference type="CDD" id="cd06781">
    <property type="entry name" value="cpPDZ_BsHtra-like"/>
    <property type="match status" value="1"/>
</dbReference>
<evidence type="ECO:0000259" key="7">
    <source>
        <dbReference type="SMART" id="SM00228"/>
    </source>
</evidence>
<dbReference type="InterPro" id="IPR001478">
    <property type="entry name" value="PDZ"/>
</dbReference>
<dbReference type="SUPFAM" id="SSF50156">
    <property type="entry name" value="PDZ domain-like"/>
    <property type="match status" value="1"/>
</dbReference>
<evidence type="ECO:0000256" key="5">
    <source>
        <dbReference type="SAM" id="MobiDB-lite"/>
    </source>
</evidence>
<keyword evidence="3" id="KW-0378">Hydrolase</keyword>
<keyword evidence="6" id="KW-0472">Membrane</keyword>
<evidence type="ECO:0000256" key="4">
    <source>
        <dbReference type="ARBA" id="ARBA00022825"/>
    </source>
</evidence>
<keyword evidence="6" id="KW-1133">Transmembrane helix</keyword>
<dbReference type="InterPro" id="IPR036034">
    <property type="entry name" value="PDZ_sf"/>
</dbReference>
<evidence type="ECO:0000256" key="2">
    <source>
        <dbReference type="ARBA" id="ARBA00022670"/>
    </source>
</evidence>
<organism evidence="8 9">
    <name type="scientific">Limosilactobacillus balticus</name>
    <dbReference type="NCBI Taxonomy" id="2759747"/>
    <lineage>
        <taxon>Bacteria</taxon>
        <taxon>Bacillati</taxon>
        <taxon>Bacillota</taxon>
        <taxon>Bacilli</taxon>
        <taxon>Lactobacillales</taxon>
        <taxon>Lactobacillaceae</taxon>
        <taxon>Limosilactobacillus</taxon>
    </lineage>
</organism>
<gene>
    <name evidence="8" type="ORF">LTY59_05625</name>
</gene>
<keyword evidence="6" id="KW-0812">Transmembrane</keyword>
<dbReference type="InterPro" id="IPR001940">
    <property type="entry name" value="Peptidase_S1C"/>
</dbReference>
<reference evidence="8 9" key="1">
    <citation type="submission" date="2021-12" db="EMBL/GenBank/DDBJ databases">
        <title>A phylogenomic analysis of Limosilactobacillus reuteri reveals ancient and stable evolutionary relationships with rodents and birds and zoonotic transmission to humans.</title>
        <authorList>
            <person name="Li F."/>
            <person name="Li X."/>
            <person name="Cheng C."/>
            <person name="Tollenaar S."/>
            <person name="Zhang J.S."/>
            <person name="Simpson D."/>
            <person name="Tasseva G."/>
            <person name="Perez-Munoz M.E."/>
            <person name="Frese S."/>
            <person name="Gaenzle M.G."/>
            <person name="Walter J."/>
            <person name="Zheng J."/>
        </authorList>
    </citation>
    <scope>NUCLEOTIDE SEQUENCE [LARGE SCALE GENOMIC DNA]</scope>
    <source>
        <strain evidence="8 9">WF-AF5-A</strain>
    </source>
</reference>
<proteinExistence type="inferred from homology"/>